<organism evidence="1 2">
    <name type="scientific">Stappia albiluteola</name>
    <dbReference type="NCBI Taxonomy" id="2758565"/>
    <lineage>
        <taxon>Bacteria</taxon>
        <taxon>Pseudomonadati</taxon>
        <taxon>Pseudomonadota</taxon>
        <taxon>Alphaproteobacteria</taxon>
        <taxon>Hyphomicrobiales</taxon>
        <taxon>Stappiaceae</taxon>
        <taxon>Stappia</taxon>
    </lineage>
</organism>
<dbReference type="AlphaFoldDB" id="A0A839AHI3"/>
<dbReference type="RefSeq" id="WP_182167023.1">
    <property type="nucleotide sequence ID" value="NZ_JACFXV010000063.1"/>
</dbReference>
<proteinExistence type="predicted"/>
<keyword evidence="2" id="KW-1185">Reference proteome</keyword>
<accession>A0A839AHI3</accession>
<evidence type="ECO:0000313" key="2">
    <source>
        <dbReference type="Proteomes" id="UP000541109"/>
    </source>
</evidence>
<evidence type="ECO:0000313" key="1">
    <source>
        <dbReference type="EMBL" id="MBA5778595.1"/>
    </source>
</evidence>
<dbReference type="EMBL" id="JACFXV010000063">
    <property type="protein sequence ID" value="MBA5778595.1"/>
    <property type="molecule type" value="Genomic_DNA"/>
</dbReference>
<sequence length="124" mass="13802">MTTQGENATPVDGLLPEASRALGLGDAFRYFQGRSGRRYLFSEVAVDDLEDYRNAVVVLLPRLRSSGDSRGRWLGEIDRYGARQGKPISAVRLKRMRAYVHLLANAAPERHSVLADLESNKDQA</sequence>
<reference evidence="1 2" key="1">
    <citation type="submission" date="2020-07" db="EMBL/GenBank/DDBJ databases">
        <title>Stappia sp., F7233, whole genome shotgun sequencing project.</title>
        <authorList>
            <person name="Jiang S."/>
            <person name="Liu Z.W."/>
            <person name="Du Z.J."/>
        </authorList>
    </citation>
    <scope>NUCLEOTIDE SEQUENCE [LARGE SCALE GENOMIC DNA]</scope>
    <source>
        <strain evidence="1 2">F7233</strain>
    </source>
</reference>
<comment type="caution">
    <text evidence="1">The sequence shown here is derived from an EMBL/GenBank/DDBJ whole genome shotgun (WGS) entry which is preliminary data.</text>
</comment>
<dbReference type="Proteomes" id="UP000541109">
    <property type="component" value="Unassembled WGS sequence"/>
</dbReference>
<protein>
    <submittedName>
        <fullName evidence="1">Uncharacterized protein</fullName>
    </submittedName>
</protein>
<name>A0A839AHI3_9HYPH</name>
<gene>
    <name evidence="1" type="ORF">H2509_15810</name>
</gene>